<dbReference type="AlphaFoldDB" id="A0A9X1R0E6"/>
<organism evidence="4 5">
    <name type="scientific">Aequorivita xiaoshiensis</name>
    <dbReference type="NCBI Taxonomy" id="2874476"/>
    <lineage>
        <taxon>Bacteria</taxon>
        <taxon>Pseudomonadati</taxon>
        <taxon>Bacteroidota</taxon>
        <taxon>Flavobacteriia</taxon>
        <taxon>Flavobacteriales</taxon>
        <taxon>Flavobacteriaceae</taxon>
        <taxon>Aequorivita</taxon>
    </lineage>
</organism>
<keyword evidence="1" id="KW-1133">Transmembrane helix</keyword>
<protein>
    <submittedName>
        <fullName evidence="4">Energy transducer TonB</fullName>
    </submittedName>
</protein>
<feature type="transmembrane region" description="Helical" evidence="1">
    <location>
        <begin position="174"/>
        <end position="193"/>
    </location>
</feature>
<dbReference type="Gene3D" id="3.30.1150.10">
    <property type="match status" value="1"/>
</dbReference>
<dbReference type="SUPFAM" id="SSF74653">
    <property type="entry name" value="TolA/TonB C-terminal domain"/>
    <property type="match status" value="1"/>
</dbReference>
<evidence type="ECO:0000259" key="2">
    <source>
        <dbReference type="Pfam" id="PF03544"/>
    </source>
</evidence>
<evidence type="ECO:0000256" key="1">
    <source>
        <dbReference type="SAM" id="Phobius"/>
    </source>
</evidence>
<dbReference type="EMBL" id="JAIRBB010000001">
    <property type="protein sequence ID" value="MCG2429617.1"/>
    <property type="molecule type" value="Genomic_DNA"/>
</dbReference>
<name>A0A9X1R0E6_9FLAO</name>
<accession>A0A9X1R0E6</accession>
<dbReference type="RefSeq" id="WP_237606340.1">
    <property type="nucleotide sequence ID" value="NZ_JAIRBB010000001.1"/>
</dbReference>
<evidence type="ECO:0000259" key="3">
    <source>
        <dbReference type="Pfam" id="PF05569"/>
    </source>
</evidence>
<proteinExistence type="predicted"/>
<dbReference type="PANTHER" id="PTHR34978">
    <property type="entry name" value="POSSIBLE SENSOR-TRANSDUCER PROTEIN BLAR"/>
    <property type="match status" value="1"/>
</dbReference>
<dbReference type="Pfam" id="PF05569">
    <property type="entry name" value="Peptidase_M56"/>
    <property type="match status" value="1"/>
</dbReference>
<dbReference type="InterPro" id="IPR008756">
    <property type="entry name" value="Peptidase_M56"/>
</dbReference>
<dbReference type="CDD" id="cd07341">
    <property type="entry name" value="M56_BlaR1_MecR1_like"/>
    <property type="match status" value="1"/>
</dbReference>
<dbReference type="Proteomes" id="UP001139462">
    <property type="component" value="Unassembled WGS sequence"/>
</dbReference>
<feature type="domain" description="TonB C-terminal" evidence="2">
    <location>
        <begin position="408"/>
        <end position="468"/>
    </location>
</feature>
<keyword evidence="1" id="KW-0812">Transmembrane</keyword>
<keyword evidence="5" id="KW-1185">Reference proteome</keyword>
<dbReference type="InterPro" id="IPR052173">
    <property type="entry name" value="Beta-lactam_resp_regulator"/>
</dbReference>
<feature type="transmembrane region" description="Helical" evidence="1">
    <location>
        <begin position="6"/>
        <end position="23"/>
    </location>
</feature>
<dbReference type="PANTHER" id="PTHR34978:SF3">
    <property type="entry name" value="SLR0241 PROTEIN"/>
    <property type="match status" value="1"/>
</dbReference>
<feature type="transmembrane region" description="Helical" evidence="1">
    <location>
        <begin position="91"/>
        <end position="109"/>
    </location>
</feature>
<gene>
    <name evidence="4" type="ORF">K8344_00665</name>
</gene>
<sequence>MIHTILQILVFQLLFLAVYDLFLKKETFFNLNRAYLLLTPTLSIILPFVSLDFLQENIPQEYVVQLTAVILGNTASEAGSDATFWMSTLSSLYFIGVLFTSFIFSVKLLKIAKLRVSGKKKNFKGTRLILLPKTDLTFSFFSTIYLGETVSEENKASIIAHEKVHIQQKHSYDLLYFELLRIVFWFNPLVYMFQNRISTLHEYIADSEITRNKDKKQYYQNLLSEVFQTEQISFVNTFFKQSLIKKRIIMLQKSKSQKGAQVKYLLLLPIIFSMLFYTSCSNEPKPEEIQSTSQSDSEVMTKINELAEAIMKKGDMTAEEEKALKLLTTEAQPGDKVYTSVREYLDDTKGENGTDVPYSVIDQVPAYPGCSGDNETMRKCMSTKIAESINSNFNTSIANDLNISGRQRIAVQFKIDKTGNVTDVRARAKHPELEAEAMRVVNLLPQMKPGEQKGEKVGVLYSLPIVFDVVE</sequence>
<evidence type="ECO:0000313" key="4">
    <source>
        <dbReference type="EMBL" id="MCG2429617.1"/>
    </source>
</evidence>
<feature type="transmembrane region" description="Helical" evidence="1">
    <location>
        <begin position="35"/>
        <end position="54"/>
    </location>
</feature>
<reference evidence="4" key="1">
    <citation type="submission" date="2021-09" db="EMBL/GenBank/DDBJ databases">
        <title>Genome of Aequorivita sp. strain F64183.</title>
        <authorList>
            <person name="Wang Y."/>
        </authorList>
    </citation>
    <scope>NUCLEOTIDE SEQUENCE</scope>
    <source>
        <strain evidence="4">F64183</strain>
    </source>
</reference>
<dbReference type="InterPro" id="IPR037682">
    <property type="entry name" value="TonB_C"/>
</dbReference>
<dbReference type="GO" id="GO:0055085">
    <property type="term" value="P:transmembrane transport"/>
    <property type="evidence" value="ECO:0007669"/>
    <property type="project" value="InterPro"/>
</dbReference>
<comment type="caution">
    <text evidence="4">The sequence shown here is derived from an EMBL/GenBank/DDBJ whole genome shotgun (WGS) entry which is preliminary data.</text>
</comment>
<keyword evidence="1" id="KW-0472">Membrane</keyword>
<evidence type="ECO:0000313" key="5">
    <source>
        <dbReference type="Proteomes" id="UP001139462"/>
    </source>
</evidence>
<feature type="domain" description="Peptidase M56" evidence="3">
    <location>
        <begin position="148"/>
        <end position="251"/>
    </location>
</feature>
<dbReference type="Pfam" id="PF03544">
    <property type="entry name" value="TonB_C"/>
    <property type="match status" value="1"/>
</dbReference>